<evidence type="ECO:0000313" key="2">
    <source>
        <dbReference type="EMBL" id="CAG9315917.1"/>
    </source>
</evidence>
<evidence type="ECO:0000259" key="1">
    <source>
        <dbReference type="PROSITE" id="PS50181"/>
    </source>
</evidence>
<reference evidence="2" key="1">
    <citation type="submission" date="2021-09" db="EMBL/GenBank/DDBJ databases">
        <authorList>
            <consortium name="AG Swart"/>
            <person name="Singh M."/>
            <person name="Singh A."/>
            <person name="Seah K."/>
            <person name="Emmerich C."/>
        </authorList>
    </citation>
    <scope>NUCLEOTIDE SEQUENCE</scope>
    <source>
        <strain evidence="2">ATCC30299</strain>
    </source>
</reference>
<dbReference type="Gene3D" id="1.20.1280.50">
    <property type="match status" value="1"/>
</dbReference>
<gene>
    <name evidence="2" type="ORF">BSTOLATCC_MIC14661</name>
</gene>
<name>A0AAU9IN99_9CILI</name>
<dbReference type="EMBL" id="CAJZBQ010000014">
    <property type="protein sequence ID" value="CAG9315917.1"/>
    <property type="molecule type" value="Genomic_DNA"/>
</dbReference>
<dbReference type="SMART" id="SM00256">
    <property type="entry name" value="FBOX"/>
    <property type="match status" value="1"/>
</dbReference>
<evidence type="ECO:0000313" key="3">
    <source>
        <dbReference type="Proteomes" id="UP001162131"/>
    </source>
</evidence>
<dbReference type="PROSITE" id="PS50181">
    <property type="entry name" value="FBOX"/>
    <property type="match status" value="1"/>
</dbReference>
<accession>A0AAU9IN99</accession>
<dbReference type="Proteomes" id="UP001162131">
    <property type="component" value="Unassembled WGS sequence"/>
</dbReference>
<dbReference type="SUPFAM" id="SSF81383">
    <property type="entry name" value="F-box domain"/>
    <property type="match status" value="1"/>
</dbReference>
<keyword evidence="3" id="KW-1185">Reference proteome</keyword>
<dbReference type="InterPro" id="IPR001810">
    <property type="entry name" value="F-box_dom"/>
</dbReference>
<dbReference type="Pfam" id="PF12937">
    <property type="entry name" value="F-box-like"/>
    <property type="match status" value="1"/>
</dbReference>
<dbReference type="InterPro" id="IPR036047">
    <property type="entry name" value="F-box-like_dom_sf"/>
</dbReference>
<sequence>MLYDPLDEMKAYLSLIVYVADKPRNLCRSCKLSIQAGEIEVYDMEAGRIGYFHLNCFKPINVTRMEPDHYRLQLTDPLHIETFQTWLSNWNKNFPIPSTPAKLFEKPNTKASQIQPRILKEIFKFLSPKELILVSQVCKEWYEISLNGEVWCFLVNRDFPKAVFCDSWINSYFYNYNNACVECGEIKENGKHCPILDRMICKECRAFKNRFSDKYGLIPLKAIKKLYNLNDNWINKRKLKYFKTSRNQKVTYNFLLWEKINETRYIMKGKILENLKRNCKDEQLIGYIKNIDLMNLYRQDFVGEDLPVKRATAESTVKFLIEAQDGRNYFSKYYESIGMKKAKKC</sequence>
<organism evidence="2 3">
    <name type="scientific">Blepharisma stoltei</name>
    <dbReference type="NCBI Taxonomy" id="1481888"/>
    <lineage>
        <taxon>Eukaryota</taxon>
        <taxon>Sar</taxon>
        <taxon>Alveolata</taxon>
        <taxon>Ciliophora</taxon>
        <taxon>Postciliodesmatophora</taxon>
        <taxon>Heterotrichea</taxon>
        <taxon>Heterotrichida</taxon>
        <taxon>Blepharismidae</taxon>
        <taxon>Blepharisma</taxon>
    </lineage>
</organism>
<comment type="caution">
    <text evidence="2">The sequence shown here is derived from an EMBL/GenBank/DDBJ whole genome shotgun (WGS) entry which is preliminary data.</text>
</comment>
<protein>
    <recommendedName>
        <fullName evidence="1">F-box domain-containing protein</fullName>
    </recommendedName>
</protein>
<dbReference type="AlphaFoldDB" id="A0AAU9IN99"/>
<feature type="domain" description="F-box" evidence="1">
    <location>
        <begin position="108"/>
        <end position="154"/>
    </location>
</feature>
<proteinExistence type="predicted"/>